<organism evidence="1">
    <name type="scientific">marine sediment metagenome</name>
    <dbReference type="NCBI Taxonomy" id="412755"/>
    <lineage>
        <taxon>unclassified sequences</taxon>
        <taxon>metagenomes</taxon>
        <taxon>ecological metagenomes</taxon>
    </lineage>
</organism>
<evidence type="ECO:0000313" key="1">
    <source>
        <dbReference type="EMBL" id="KKL22920.1"/>
    </source>
</evidence>
<reference evidence="1" key="1">
    <citation type="journal article" date="2015" name="Nature">
        <title>Complex archaea that bridge the gap between prokaryotes and eukaryotes.</title>
        <authorList>
            <person name="Spang A."/>
            <person name="Saw J.H."/>
            <person name="Jorgensen S.L."/>
            <person name="Zaremba-Niedzwiedzka K."/>
            <person name="Martijn J."/>
            <person name="Lind A.E."/>
            <person name="van Eijk R."/>
            <person name="Schleper C."/>
            <person name="Guy L."/>
            <person name="Ettema T.J."/>
        </authorList>
    </citation>
    <scope>NUCLEOTIDE SEQUENCE</scope>
</reference>
<comment type="caution">
    <text evidence="1">The sequence shown here is derived from an EMBL/GenBank/DDBJ whole genome shotgun (WGS) entry which is preliminary data.</text>
</comment>
<dbReference type="AlphaFoldDB" id="A0A0F9BM76"/>
<name>A0A0F9BM76_9ZZZZ</name>
<gene>
    <name evidence="1" type="ORF">LCGC14_2430620</name>
</gene>
<feature type="non-terminal residue" evidence="1">
    <location>
        <position position="1"/>
    </location>
</feature>
<protein>
    <submittedName>
        <fullName evidence="1">Uncharacterized protein</fullName>
    </submittedName>
</protein>
<proteinExistence type="predicted"/>
<accession>A0A0F9BM76</accession>
<dbReference type="EMBL" id="LAZR01037164">
    <property type="protein sequence ID" value="KKL22920.1"/>
    <property type="molecule type" value="Genomic_DNA"/>
</dbReference>
<sequence length="28" mass="3149">SKSLPPCTCEDWMNDKCDTVFDVEVASE</sequence>